<gene>
    <name evidence="2" type="ORF">BSL78_16188</name>
</gene>
<dbReference type="PANTHER" id="PTHR21196">
    <property type="entry name" value="U7 SNRNA-ASSOCIATED SM-LIKE PROTEIN LSM10"/>
    <property type="match status" value="1"/>
</dbReference>
<dbReference type="PROSITE" id="PS52002">
    <property type="entry name" value="SM"/>
    <property type="match status" value="1"/>
</dbReference>
<dbReference type="Gene3D" id="2.30.30.100">
    <property type="match status" value="1"/>
</dbReference>
<dbReference type="InterPro" id="IPR010920">
    <property type="entry name" value="LSM_dom_sf"/>
</dbReference>
<dbReference type="SUPFAM" id="SSF50182">
    <property type="entry name" value="Sm-like ribonucleoproteins"/>
    <property type="match status" value="1"/>
</dbReference>
<feature type="domain" description="Sm" evidence="1">
    <location>
        <begin position="46"/>
        <end position="118"/>
    </location>
</feature>
<evidence type="ECO:0000259" key="1">
    <source>
        <dbReference type="PROSITE" id="PS52002"/>
    </source>
</evidence>
<sequence>MHAGFVVLSRTKKIQTFTAKIHLYSFNNYSYRMDMSKREKFKSRNSLVCLLQGLTGKTTTVELRNESSMTGCIEIVDGFMNITMKDVHFTDPYGNKNFFEQFFVNGKNIRYVQIPERMNILQVMSMELPKVKVVQN</sequence>
<dbReference type="STRING" id="307972.A0A2G8KG37"/>
<dbReference type="InterPro" id="IPR047575">
    <property type="entry name" value="Sm"/>
</dbReference>
<dbReference type="Proteomes" id="UP000230750">
    <property type="component" value="Unassembled WGS sequence"/>
</dbReference>
<dbReference type="OrthoDB" id="10256176at2759"/>
<dbReference type="GO" id="GO:0071254">
    <property type="term" value="C:cytoplasmic U snRNP body"/>
    <property type="evidence" value="ECO:0007669"/>
    <property type="project" value="TreeGrafter"/>
</dbReference>
<comment type="caution">
    <text evidence="2">The sequence shown here is derived from an EMBL/GenBank/DDBJ whole genome shotgun (WGS) entry which is preliminary data.</text>
</comment>
<dbReference type="GO" id="GO:0071208">
    <property type="term" value="F:histone pre-mRNA DCP binding"/>
    <property type="evidence" value="ECO:0007669"/>
    <property type="project" value="TreeGrafter"/>
</dbReference>
<name>A0A2G8KG37_STIJA</name>
<dbReference type="Pfam" id="PF01423">
    <property type="entry name" value="LSM"/>
    <property type="match status" value="1"/>
</dbReference>
<dbReference type="GO" id="GO:0016604">
    <property type="term" value="C:nuclear body"/>
    <property type="evidence" value="ECO:0007669"/>
    <property type="project" value="TreeGrafter"/>
</dbReference>
<dbReference type="InterPro" id="IPR001163">
    <property type="entry name" value="Sm_dom_euk/arc"/>
</dbReference>
<protein>
    <submittedName>
        <fullName evidence="2">U7 snRNA-associated Sm-like protein LSm10</fullName>
    </submittedName>
</protein>
<organism evidence="2 3">
    <name type="scientific">Stichopus japonicus</name>
    <name type="common">Sea cucumber</name>
    <dbReference type="NCBI Taxonomy" id="307972"/>
    <lineage>
        <taxon>Eukaryota</taxon>
        <taxon>Metazoa</taxon>
        <taxon>Echinodermata</taxon>
        <taxon>Eleutherozoa</taxon>
        <taxon>Echinozoa</taxon>
        <taxon>Holothuroidea</taxon>
        <taxon>Aspidochirotacea</taxon>
        <taxon>Aspidochirotida</taxon>
        <taxon>Stichopodidae</taxon>
        <taxon>Apostichopus</taxon>
    </lineage>
</organism>
<dbReference type="AlphaFoldDB" id="A0A2G8KG37"/>
<dbReference type="InterPro" id="IPR052840">
    <property type="entry name" value="U7_snRNA_Sm-like"/>
</dbReference>
<dbReference type="PANTHER" id="PTHR21196:SF1">
    <property type="entry name" value="U7 SNRNA-ASSOCIATED SM-LIKE PROTEIN LSM10"/>
    <property type="match status" value="1"/>
</dbReference>
<keyword evidence="3" id="KW-1185">Reference proteome</keyword>
<proteinExistence type="predicted"/>
<dbReference type="GO" id="GO:0071209">
    <property type="term" value="F:U7 snRNA binding"/>
    <property type="evidence" value="ECO:0007669"/>
    <property type="project" value="TreeGrafter"/>
</dbReference>
<dbReference type="GO" id="GO:0006398">
    <property type="term" value="P:mRNA 3'-end processing by stem-loop binding and cleavage"/>
    <property type="evidence" value="ECO:0007669"/>
    <property type="project" value="TreeGrafter"/>
</dbReference>
<accession>A0A2G8KG37</accession>
<evidence type="ECO:0000313" key="3">
    <source>
        <dbReference type="Proteomes" id="UP000230750"/>
    </source>
</evidence>
<dbReference type="SMART" id="SM00651">
    <property type="entry name" value="Sm"/>
    <property type="match status" value="1"/>
</dbReference>
<dbReference type="CDD" id="cd01733">
    <property type="entry name" value="LSm10"/>
    <property type="match status" value="1"/>
</dbReference>
<dbReference type="EMBL" id="MRZV01000610">
    <property type="protein sequence ID" value="PIK46956.1"/>
    <property type="molecule type" value="Genomic_DNA"/>
</dbReference>
<evidence type="ECO:0000313" key="2">
    <source>
        <dbReference type="EMBL" id="PIK46956.1"/>
    </source>
</evidence>
<reference evidence="2 3" key="1">
    <citation type="journal article" date="2017" name="PLoS Biol.">
        <title>The sea cucumber genome provides insights into morphological evolution and visceral regeneration.</title>
        <authorList>
            <person name="Zhang X."/>
            <person name="Sun L."/>
            <person name="Yuan J."/>
            <person name="Sun Y."/>
            <person name="Gao Y."/>
            <person name="Zhang L."/>
            <person name="Li S."/>
            <person name="Dai H."/>
            <person name="Hamel J.F."/>
            <person name="Liu C."/>
            <person name="Yu Y."/>
            <person name="Liu S."/>
            <person name="Lin W."/>
            <person name="Guo K."/>
            <person name="Jin S."/>
            <person name="Xu P."/>
            <person name="Storey K.B."/>
            <person name="Huan P."/>
            <person name="Zhang T."/>
            <person name="Zhou Y."/>
            <person name="Zhang J."/>
            <person name="Lin C."/>
            <person name="Li X."/>
            <person name="Xing L."/>
            <person name="Huo D."/>
            <person name="Sun M."/>
            <person name="Wang L."/>
            <person name="Mercier A."/>
            <person name="Li F."/>
            <person name="Yang H."/>
            <person name="Xiang J."/>
        </authorList>
    </citation>
    <scope>NUCLEOTIDE SEQUENCE [LARGE SCALE GENOMIC DNA]</scope>
    <source>
        <strain evidence="2">Shaxun</strain>
        <tissue evidence="2">Muscle</tissue>
    </source>
</reference>